<comment type="caution">
    <text evidence="2">The sequence shown here is derived from an EMBL/GenBank/DDBJ whole genome shotgun (WGS) entry which is preliminary data.</text>
</comment>
<protein>
    <submittedName>
        <fullName evidence="2">Uncharacterized protein</fullName>
    </submittedName>
</protein>
<feature type="transmembrane region" description="Helical" evidence="1">
    <location>
        <begin position="7"/>
        <end position="29"/>
    </location>
</feature>
<sequence>MKKTLGIISAAYFILIPFSIVFYLLYSLISNKSVNLFNGGVVLDVAQSSFKLNISSNLVLIYIVLYIVLIGLVYIVSKTKLCKNFYEKGKRANG</sequence>
<name>A0AA44IIS2_PARBF</name>
<gene>
    <name evidence="2" type="ORF">HF875_16055</name>
</gene>
<dbReference type="AlphaFoldDB" id="A0AA44IIS2"/>
<evidence type="ECO:0000313" key="3">
    <source>
        <dbReference type="Proteomes" id="UP000573963"/>
    </source>
</evidence>
<dbReference type="EMBL" id="JABAFD010000015">
    <property type="protein sequence ID" value="NME11047.1"/>
    <property type="molecule type" value="Genomic_DNA"/>
</dbReference>
<dbReference type="Proteomes" id="UP000573963">
    <property type="component" value="Unassembled WGS sequence"/>
</dbReference>
<accession>A0AA44IIS2</accession>
<evidence type="ECO:0000256" key="1">
    <source>
        <dbReference type="SAM" id="Phobius"/>
    </source>
</evidence>
<organism evidence="2 3">
    <name type="scientific">Paraclostridium bifermentans</name>
    <name type="common">Clostridium bifermentans</name>
    <dbReference type="NCBI Taxonomy" id="1490"/>
    <lineage>
        <taxon>Bacteria</taxon>
        <taxon>Bacillati</taxon>
        <taxon>Bacillota</taxon>
        <taxon>Clostridia</taxon>
        <taxon>Peptostreptococcales</taxon>
        <taxon>Peptostreptococcaceae</taxon>
        <taxon>Paraclostridium</taxon>
    </lineage>
</organism>
<dbReference type="RefSeq" id="WP_150841969.1">
    <property type="nucleotide sequence ID" value="NZ_JABAFD010000015.1"/>
</dbReference>
<proteinExistence type="predicted"/>
<reference evidence="2 3" key="1">
    <citation type="submission" date="2020-04" db="EMBL/GenBank/DDBJ databases">
        <authorList>
            <person name="Hitch T.C.A."/>
            <person name="Wylensek D."/>
            <person name="Clavel T."/>
        </authorList>
    </citation>
    <scope>NUCLEOTIDE SEQUENCE [LARGE SCALE GENOMIC DNA]</scope>
    <source>
        <strain evidence="2 3">Med78_4-601-WT-2</strain>
    </source>
</reference>
<keyword evidence="1" id="KW-0812">Transmembrane</keyword>
<evidence type="ECO:0000313" key="2">
    <source>
        <dbReference type="EMBL" id="NME11047.1"/>
    </source>
</evidence>
<keyword evidence="1" id="KW-0472">Membrane</keyword>
<feature type="transmembrane region" description="Helical" evidence="1">
    <location>
        <begin position="58"/>
        <end position="76"/>
    </location>
</feature>
<keyword evidence="1" id="KW-1133">Transmembrane helix</keyword>